<gene>
    <name evidence="2" type="ordered locus">Metin_1043</name>
</gene>
<dbReference type="RefSeq" id="WP_013100446.1">
    <property type="nucleotide sequence ID" value="NC_014122.1"/>
</dbReference>
<dbReference type="eggNOG" id="arCOG03412">
    <property type="taxonomic scope" value="Archaea"/>
</dbReference>
<accession>D5VSZ8</accession>
<name>D5VSZ8_METIM</name>
<dbReference type="Proteomes" id="UP000002061">
    <property type="component" value="Chromosome"/>
</dbReference>
<reference evidence="2" key="1">
    <citation type="submission" date="2010-04" db="EMBL/GenBank/DDBJ databases">
        <title>Complete sequence of Methanocaldococcus infernus ME.</title>
        <authorList>
            <consortium name="US DOE Joint Genome Institute"/>
            <person name="Lucas S."/>
            <person name="Copeland A."/>
            <person name="Lapidus A."/>
            <person name="Cheng J.-F."/>
            <person name="Bruce D."/>
            <person name="Goodwin L."/>
            <person name="Pitluck S."/>
            <person name="Munk A.C."/>
            <person name="Detter J.C."/>
            <person name="Han C."/>
            <person name="Tapia R."/>
            <person name="Land M."/>
            <person name="Hauser L."/>
            <person name="Kyrpides N."/>
            <person name="Mikhailova N."/>
            <person name="Sieprawska-Lupa M."/>
            <person name="Whitman W.B."/>
            <person name="Woyke T."/>
        </authorList>
    </citation>
    <scope>NUCLEOTIDE SEQUENCE [LARGE SCALE GENOMIC DNA]</scope>
    <source>
        <strain evidence="2">ME</strain>
    </source>
</reference>
<dbReference type="EMBL" id="CP002009">
    <property type="protein sequence ID" value="ADG13701.1"/>
    <property type="molecule type" value="Genomic_DNA"/>
</dbReference>
<proteinExistence type="predicted"/>
<evidence type="ECO:0000313" key="2">
    <source>
        <dbReference type="EMBL" id="ADG13701.1"/>
    </source>
</evidence>
<evidence type="ECO:0000313" key="3">
    <source>
        <dbReference type="Proteomes" id="UP000002061"/>
    </source>
</evidence>
<organism evidence="2 3">
    <name type="scientific">Methanocaldococcus infernus (strain DSM 11812 / JCM 15783 / ME)</name>
    <dbReference type="NCBI Taxonomy" id="573063"/>
    <lineage>
        <taxon>Archaea</taxon>
        <taxon>Methanobacteriati</taxon>
        <taxon>Methanobacteriota</taxon>
        <taxon>Methanomada group</taxon>
        <taxon>Methanococci</taxon>
        <taxon>Methanococcales</taxon>
        <taxon>Methanocaldococcaceae</taxon>
        <taxon>Methanocaldococcus</taxon>
    </lineage>
</organism>
<dbReference type="KEGG" id="mif:Metin_1043"/>
<dbReference type="HOGENOM" id="CLU_122697_0_0_2"/>
<sequence length="190" mass="22384">MSSTLIFLITFITGGLLGYLFYNMKLKKEYEKKEEIEEELVKSLKELKSYVAPKEVIEEREFSKDFDLVELALEHNLIDIIVTDEEGLTIATTIKDESDLGPKIVYIFENIIKNFPDTRKVIISKKESYLYIFKSIIGEEPIYIIFESRVMLNPVDEREVVKKIYKIVRDRYLECIRRLESLEEKPILAE</sequence>
<dbReference type="AlphaFoldDB" id="D5VSZ8"/>
<keyword evidence="1" id="KW-0812">Transmembrane</keyword>
<evidence type="ECO:0008006" key="4">
    <source>
        <dbReference type="Google" id="ProtNLM"/>
    </source>
</evidence>
<dbReference type="GeneID" id="9132061"/>
<keyword evidence="3" id="KW-1185">Reference proteome</keyword>
<protein>
    <recommendedName>
        <fullName evidence="4">Roadblock/LC7 family protein</fullName>
    </recommendedName>
</protein>
<dbReference type="STRING" id="573063.Metin_1043"/>
<evidence type="ECO:0000256" key="1">
    <source>
        <dbReference type="SAM" id="Phobius"/>
    </source>
</evidence>
<feature type="transmembrane region" description="Helical" evidence="1">
    <location>
        <begin position="6"/>
        <end position="22"/>
    </location>
</feature>
<keyword evidence="1" id="KW-0472">Membrane</keyword>
<dbReference type="OrthoDB" id="60411at2157"/>
<keyword evidence="1" id="KW-1133">Transmembrane helix</keyword>